<protein>
    <submittedName>
        <fullName evidence="1">Uncharacterized protein</fullName>
    </submittedName>
</protein>
<accession>A0A392S331</accession>
<dbReference type="Proteomes" id="UP000265520">
    <property type="component" value="Unassembled WGS sequence"/>
</dbReference>
<sequence>MTSSLENLGNAFGGKLPLLDAKNWDRWSKQMKVIFGFQEVQEVVETAIAHWKRMQQMLNNKHTEH</sequence>
<evidence type="ECO:0000313" key="2">
    <source>
        <dbReference type="Proteomes" id="UP000265520"/>
    </source>
</evidence>
<evidence type="ECO:0000313" key="1">
    <source>
        <dbReference type="EMBL" id="MCI43258.1"/>
    </source>
</evidence>
<comment type="caution">
    <text evidence="1">The sequence shown here is derived from an EMBL/GenBank/DDBJ whole genome shotgun (WGS) entry which is preliminary data.</text>
</comment>
<dbReference type="AlphaFoldDB" id="A0A392S331"/>
<name>A0A392S331_9FABA</name>
<reference evidence="1 2" key="1">
    <citation type="journal article" date="2018" name="Front. Plant Sci.">
        <title>Red Clover (Trifolium pratense) and Zigzag Clover (T. medium) - A Picture of Genomic Similarities and Differences.</title>
        <authorList>
            <person name="Dluhosova J."/>
            <person name="Istvanek J."/>
            <person name="Nedelnik J."/>
            <person name="Repkova J."/>
        </authorList>
    </citation>
    <scope>NUCLEOTIDE SEQUENCE [LARGE SCALE GENOMIC DNA]</scope>
    <source>
        <strain evidence="2">cv. 10/8</strain>
        <tissue evidence="1">Leaf</tissue>
    </source>
</reference>
<proteinExistence type="predicted"/>
<dbReference type="EMBL" id="LXQA010314846">
    <property type="protein sequence ID" value="MCI43258.1"/>
    <property type="molecule type" value="Genomic_DNA"/>
</dbReference>
<keyword evidence="2" id="KW-1185">Reference proteome</keyword>
<organism evidence="1 2">
    <name type="scientific">Trifolium medium</name>
    <dbReference type="NCBI Taxonomy" id="97028"/>
    <lineage>
        <taxon>Eukaryota</taxon>
        <taxon>Viridiplantae</taxon>
        <taxon>Streptophyta</taxon>
        <taxon>Embryophyta</taxon>
        <taxon>Tracheophyta</taxon>
        <taxon>Spermatophyta</taxon>
        <taxon>Magnoliopsida</taxon>
        <taxon>eudicotyledons</taxon>
        <taxon>Gunneridae</taxon>
        <taxon>Pentapetalae</taxon>
        <taxon>rosids</taxon>
        <taxon>fabids</taxon>
        <taxon>Fabales</taxon>
        <taxon>Fabaceae</taxon>
        <taxon>Papilionoideae</taxon>
        <taxon>50 kb inversion clade</taxon>
        <taxon>NPAAA clade</taxon>
        <taxon>Hologalegina</taxon>
        <taxon>IRL clade</taxon>
        <taxon>Trifolieae</taxon>
        <taxon>Trifolium</taxon>
    </lineage>
</organism>